<feature type="compositionally biased region" description="Polar residues" evidence="1">
    <location>
        <begin position="133"/>
        <end position="158"/>
    </location>
</feature>
<keyword evidence="3" id="KW-1185">Reference proteome</keyword>
<feature type="compositionally biased region" description="Pro residues" evidence="1">
    <location>
        <begin position="10"/>
        <end position="19"/>
    </location>
</feature>
<proteinExistence type="predicted"/>
<protein>
    <submittedName>
        <fullName evidence="2">Uncharacterized protein</fullName>
    </submittedName>
</protein>
<feature type="compositionally biased region" description="Low complexity" evidence="1">
    <location>
        <begin position="50"/>
        <end position="59"/>
    </location>
</feature>
<feature type="region of interest" description="Disordered" evidence="1">
    <location>
        <begin position="520"/>
        <end position="555"/>
    </location>
</feature>
<feature type="region of interest" description="Disordered" evidence="1">
    <location>
        <begin position="1"/>
        <end position="66"/>
    </location>
</feature>
<feature type="region of interest" description="Disordered" evidence="1">
    <location>
        <begin position="92"/>
        <end position="118"/>
    </location>
</feature>
<gene>
    <name evidence="2" type="ORF">BXZ70DRAFT_1052116</name>
</gene>
<dbReference type="Proteomes" id="UP000813824">
    <property type="component" value="Unassembled WGS sequence"/>
</dbReference>
<accession>A0A8K0UUQ5</accession>
<name>A0A8K0UUQ5_9AGAR</name>
<dbReference type="EMBL" id="JAEVFJ010000006">
    <property type="protein sequence ID" value="KAH8103993.1"/>
    <property type="molecule type" value="Genomic_DNA"/>
</dbReference>
<feature type="compositionally biased region" description="Basic and acidic residues" evidence="1">
    <location>
        <begin position="527"/>
        <end position="538"/>
    </location>
</feature>
<dbReference type="OrthoDB" id="3238775at2759"/>
<dbReference type="AlphaFoldDB" id="A0A8K0UUQ5"/>
<feature type="compositionally biased region" description="Basic and acidic residues" evidence="1">
    <location>
        <begin position="160"/>
        <end position="171"/>
    </location>
</feature>
<sequence>MQIEDDEFFPAPPPNPPALPVIDHLPTYSEACRDPPPSYWSVTRSDSSRPRSQSLRRPLGSNRDSPLQIRYNNFERQWQARQRTLEQRLLALPSGPSRLRLGTSPPASPPSRSRSPSLGELEEQLLGFRLRTPAQNTTMSEVTVPATQTSDATSTNGTADHAEDLLTRTEDPVPPPQAIHRPTRGARGTARGRGRGRGATARKPASRRRSKSTVLNEEQGTGEAGAPIPSGDADVGTVGTPARATNLIVDLESEDEDMLQDGDIPAVDSELPTTCVEQPPPTISLLISIAIPPKVPTARRDRKGKPVKQAPLQLGPAMLSLSTTTWAALLETIADVSQTTVRCLNLPSMAWRPNKPANATPLPLRDEMGFQLLQSQVQSRRYDIIVVSMSPPLSSPTVLLPWAQHSGGPMGTGSLGPGAVADTSPTKEDGSSDEEESRTSKRARFDHELEDLAMELMEKYKGACSDHAAEACYYHEATGSHYFLNRGRALVWAHAIRTKKADMLKAPLATNMFKKADCTTTSRAKGKGKEKEAPESTETKAPGAHQSVHPNPYPPPVQVPHMPSAMPLQHPFAHAGMLANPVPFFPHSQAYPGSMFHNNQFLPFGGPLTSSPLASSPFSSYYGAISMPPSPYGSGPVPLAHATRQLQSSHEPYYHLPHTGTRRSSSPIPIPCLITVEEFCNQYGLDDRILAALHRMHFSIGDNIDRIRPSTYENAGFTELSWERVLRAYYRYKEDVGAM</sequence>
<comment type="caution">
    <text evidence="2">The sequence shown here is derived from an EMBL/GenBank/DDBJ whole genome shotgun (WGS) entry which is preliminary data.</text>
</comment>
<feature type="compositionally biased region" description="Basic and acidic residues" evidence="1">
    <location>
        <begin position="437"/>
        <end position="446"/>
    </location>
</feature>
<organism evidence="2 3">
    <name type="scientific">Cristinia sonorae</name>
    <dbReference type="NCBI Taxonomy" id="1940300"/>
    <lineage>
        <taxon>Eukaryota</taxon>
        <taxon>Fungi</taxon>
        <taxon>Dikarya</taxon>
        <taxon>Basidiomycota</taxon>
        <taxon>Agaricomycotina</taxon>
        <taxon>Agaricomycetes</taxon>
        <taxon>Agaricomycetidae</taxon>
        <taxon>Agaricales</taxon>
        <taxon>Pleurotineae</taxon>
        <taxon>Stephanosporaceae</taxon>
        <taxon>Cristinia</taxon>
    </lineage>
</organism>
<evidence type="ECO:0000256" key="1">
    <source>
        <dbReference type="SAM" id="MobiDB-lite"/>
    </source>
</evidence>
<feature type="region of interest" description="Disordered" evidence="1">
    <location>
        <begin position="131"/>
        <end position="239"/>
    </location>
</feature>
<feature type="region of interest" description="Disordered" evidence="1">
    <location>
        <begin position="404"/>
        <end position="446"/>
    </location>
</feature>
<evidence type="ECO:0000313" key="2">
    <source>
        <dbReference type="EMBL" id="KAH8103993.1"/>
    </source>
</evidence>
<evidence type="ECO:0000313" key="3">
    <source>
        <dbReference type="Proteomes" id="UP000813824"/>
    </source>
</evidence>
<reference evidence="2" key="1">
    <citation type="journal article" date="2021" name="New Phytol.">
        <title>Evolutionary innovations through gain and loss of genes in the ectomycorrhizal Boletales.</title>
        <authorList>
            <person name="Wu G."/>
            <person name="Miyauchi S."/>
            <person name="Morin E."/>
            <person name="Kuo A."/>
            <person name="Drula E."/>
            <person name="Varga T."/>
            <person name="Kohler A."/>
            <person name="Feng B."/>
            <person name="Cao Y."/>
            <person name="Lipzen A."/>
            <person name="Daum C."/>
            <person name="Hundley H."/>
            <person name="Pangilinan J."/>
            <person name="Johnson J."/>
            <person name="Barry K."/>
            <person name="LaButti K."/>
            <person name="Ng V."/>
            <person name="Ahrendt S."/>
            <person name="Min B."/>
            <person name="Choi I.G."/>
            <person name="Park H."/>
            <person name="Plett J.M."/>
            <person name="Magnuson J."/>
            <person name="Spatafora J.W."/>
            <person name="Nagy L.G."/>
            <person name="Henrissat B."/>
            <person name="Grigoriev I.V."/>
            <person name="Yang Z.L."/>
            <person name="Xu J."/>
            <person name="Martin F.M."/>
        </authorList>
    </citation>
    <scope>NUCLEOTIDE SEQUENCE</scope>
    <source>
        <strain evidence="2">KKN 215</strain>
    </source>
</reference>